<feature type="region of interest" description="Disordered" evidence="1">
    <location>
        <begin position="101"/>
        <end position="131"/>
    </location>
</feature>
<feature type="region of interest" description="Disordered" evidence="1">
    <location>
        <begin position="238"/>
        <end position="274"/>
    </location>
</feature>
<evidence type="ECO:0000256" key="1">
    <source>
        <dbReference type="SAM" id="MobiDB-lite"/>
    </source>
</evidence>
<dbReference type="Proteomes" id="UP000218231">
    <property type="component" value="Unassembled WGS sequence"/>
</dbReference>
<dbReference type="OrthoDB" id="5775637at2759"/>
<feature type="region of interest" description="Disordered" evidence="1">
    <location>
        <begin position="33"/>
        <end position="62"/>
    </location>
</feature>
<feature type="compositionally biased region" description="Polar residues" evidence="1">
    <location>
        <begin position="114"/>
        <end position="123"/>
    </location>
</feature>
<dbReference type="EMBL" id="LIAE01007139">
    <property type="protein sequence ID" value="PAV81715.1"/>
    <property type="molecule type" value="Genomic_DNA"/>
</dbReference>
<organism evidence="2 3">
    <name type="scientific">Diploscapter pachys</name>
    <dbReference type="NCBI Taxonomy" id="2018661"/>
    <lineage>
        <taxon>Eukaryota</taxon>
        <taxon>Metazoa</taxon>
        <taxon>Ecdysozoa</taxon>
        <taxon>Nematoda</taxon>
        <taxon>Chromadorea</taxon>
        <taxon>Rhabditida</taxon>
        <taxon>Rhabditina</taxon>
        <taxon>Rhabditomorpha</taxon>
        <taxon>Rhabditoidea</taxon>
        <taxon>Rhabditidae</taxon>
        <taxon>Diploscapter</taxon>
    </lineage>
</organism>
<evidence type="ECO:0000313" key="2">
    <source>
        <dbReference type="EMBL" id="PAV81715.1"/>
    </source>
</evidence>
<proteinExistence type="predicted"/>
<accession>A0A2A2L6J7</accession>
<feature type="compositionally biased region" description="Low complexity" evidence="1">
    <location>
        <begin position="33"/>
        <end position="61"/>
    </location>
</feature>
<keyword evidence="3" id="KW-1185">Reference proteome</keyword>
<feature type="compositionally biased region" description="Low complexity" evidence="1">
    <location>
        <begin position="262"/>
        <end position="274"/>
    </location>
</feature>
<name>A0A2A2L6J7_9BILA</name>
<dbReference type="Gene3D" id="3.30.160.60">
    <property type="entry name" value="Classic Zinc Finger"/>
    <property type="match status" value="1"/>
</dbReference>
<protein>
    <recommendedName>
        <fullName evidence="4">C2H2-type domain-containing protein</fullName>
    </recommendedName>
</protein>
<gene>
    <name evidence="2" type="ORF">WR25_15368</name>
</gene>
<evidence type="ECO:0008006" key="4">
    <source>
        <dbReference type="Google" id="ProtNLM"/>
    </source>
</evidence>
<dbReference type="AlphaFoldDB" id="A0A2A2L6J7"/>
<dbReference type="STRING" id="2018661.A0A2A2L6J7"/>
<sequence>MGRICVPTRDARYLLSIYVFFFFFPARDGHLSLSSSREQPSRSPTIQFSDFPSPSSRRQSSLPYLPESLSISTVSRNYPRVSLLNDLLEHAHVVEKLAHLNKDGSQGAPPPTGSAPNHGSEQKMQPEASAAKPVDNRNIASSAVVQQQQQAEAASRNTLQLLEEHPQHSGTSLFQHLVSHHDTSSHLISPEELKPLQYLHHQISTTAHHHHPHPHPIVPMELDAVRQFGMIEHHAHLHHGSSSHHSSMSMLDEAESSGGNLTAARTGSGSTGASSVGDEMAAGFDAAISSLFPGAREKGGGCPVRRRSRCRGEKGNNSIKTTCKKCGQLVVYSPNRIWNLMRHIWIMHDCNKPFKCSQCDYSHIKTYLIKHLATHHGNVSGAHYIDMRNPQLDAEWNELLDECFGTTYRKWKRIGEGSSESSSAMDYSQEHEEA</sequence>
<comment type="caution">
    <text evidence="2">The sequence shown here is derived from an EMBL/GenBank/DDBJ whole genome shotgun (WGS) entry which is preliminary data.</text>
</comment>
<reference evidence="2 3" key="1">
    <citation type="journal article" date="2017" name="Curr. Biol.">
        <title>Genome architecture and evolution of a unichromosomal asexual nematode.</title>
        <authorList>
            <person name="Fradin H."/>
            <person name="Zegar C."/>
            <person name="Gutwein M."/>
            <person name="Lucas J."/>
            <person name="Kovtun M."/>
            <person name="Corcoran D."/>
            <person name="Baugh L.R."/>
            <person name="Kiontke K."/>
            <person name="Gunsalus K."/>
            <person name="Fitch D.H."/>
            <person name="Piano F."/>
        </authorList>
    </citation>
    <scope>NUCLEOTIDE SEQUENCE [LARGE SCALE GENOMIC DNA]</scope>
    <source>
        <strain evidence="2">PF1309</strain>
    </source>
</reference>
<evidence type="ECO:0000313" key="3">
    <source>
        <dbReference type="Proteomes" id="UP000218231"/>
    </source>
</evidence>